<organism evidence="2">
    <name type="scientific">Tanacetum cinerariifolium</name>
    <name type="common">Dalmatian daisy</name>
    <name type="synonym">Chrysanthemum cinerariifolium</name>
    <dbReference type="NCBI Taxonomy" id="118510"/>
    <lineage>
        <taxon>Eukaryota</taxon>
        <taxon>Viridiplantae</taxon>
        <taxon>Streptophyta</taxon>
        <taxon>Embryophyta</taxon>
        <taxon>Tracheophyta</taxon>
        <taxon>Spermatophyta</taxon>
        <taxon>Magnoliopsida</taxon>
        <taxon>eudicotyledons</taxon>
        <taxon>Gunneridae</taxon>
        <taxon>Pentapetalae</taxon>
        <taxon>asterids</taxon>
        <taxon>campanulids</taxon>
        <taxon>Asterales</taxon>
        <taxon>Asteraceae</taxon>
        <taxon>Asteroideae</taxon>
        <taxon>Anthemideae</taxon>
        <taxon>Anthemidinae</taxon>
        <taxon>Tanacetum</taxon>
    </lineage>
</organism>
<comment type="caution">
    <text evidence="2">The sequence shown here is derived from an EMBL/GenBank/DDBJ whole genome shotgun (WGS) entry which is preliminary data.</text>
</comment>
<feature type="signal peptide" evidence="1">
    <location>
        <begin position="1"/>
        <end position="25"/>
    </location>
</feature>
<sequence length="109" mass="13084">MFSLKKVMVVVANLVVVVVKTCVQCSMKWDDQRELEVVKVLLEEKTLMSSSRHRLMVRWRMLVIWVCDQWRIKKWLWWMEFLRVRLGNLVIRLALEMKALVDAMKVYSG</sequence>
<dbReference type="EMBL" id="BKCJ010506590">
    <property type="protein sequence ID" value="GFA88208.1"/>
    <property type="molecule type" value="Genomic_DNA"/>
</dbReference>
<keyword evidence="1" id="KW-0732">Signal</keyword>
<evidence type="ECO:0000313" key="2">
    <source>
        <dbReference type="EMBL" id="GFA88208.1"/>
    </source>
</evidence>
<name>A0A699KHA0_TANCI</name>
<gene>
    <name evidence="2" type="ORF">Tci_660180</name>
</gene>
<feature type="chain" id="PRO_5025423492" description="Transmembrane protein" evidence="1">
    <location>
        <begin position="26"/>
        <end position="109"/>
    </location>
</feature>
<accession>A0A699KHA0</accession>
<evidence type="ECO:0000256" key="1">
    <source>
        <dbReference type="SAM" id="SignalP"/>
    </source>
</evidence>
<reference evidence="2" key="1">
    <citation type="journal article" date="2019" name="Sci. Rep.">
        <title>Draft genome of Tanacetum cinerariifolium, the natural source of mosquito coil.</title>
        <authorList>
            <person name="Yamashiro T."/>
            <person name="Shiraishi A."/>
            <person name="Satake H."/>
            <person name="Nakayama K."/>
        </authorList>
    </citation>
    <scope>NUCLEOTIDE SEQUENCE</scope>
</reference>
<proteinExistence type="predicted"/>
<evidence type="ECO:0008006" key="3">
    <source>
        <dbReference type="Google" id="ProtNLM"/>
    </source>
</evidence>
<protein>
    <recommendedName>
        <fullName evidence="3">Transmembrane protein</fullName>
    </recommendedName>
</protein>
<dbReference type="AlphaFoldDB" id="A0A699KHA0"/>